<dbReference type="RefSeq" id="XP_009026699.1">
    <property type="nucleotide sequence ID" value="XM_009028451.1"/>
</dbReference>
<dbReference type="HOGENOM" id="CLU_482591_0_0_1"/>
<dbReference type="InParanoid" id="T1FEZ6"/>
<evidence type="ECO:0000313" key="3">
    <source>
        <dbReference type="EnsemblMetazoa" id="HelroP179649"/>
    </source>
</evidence>
<reference evidence="3" key="3">
    <citation type="submission" date="2015-06" db="UniProtKB">
        <authorList>
            <consortium name="EnsemblMetazoa"/>
        </authorList>
    </citation>
    <scope>IDENTIFICATION</scope>
</reference>
<organism evidence="3 4">
    <name type="scientific">Helobdella robusta</name>
    <name type="common">Californian leech</name>
    <dbReference type="NCBI Taxonomy" id="6412"/>
    <lineage>
        <taxon>Eukaryota</taxon>
        <taxon>Metazoa</taxon>
        <taxon>Spiralia</taxon>
        <taxon>Lophotrochozoa</taxon>
        <taxon>Annelida</taxon>
        <taxon>Clitellata</taxon>
        <taxon>Hirudinea</taxon>
        <taxon>Rhynchobdellida</taxon>
        <taxon>Glossiphoniidae</taxon>
        <taxon>Helobdella</taxon>
    </lineage>
</organism>
<gene>
    <name evidence="3" type="primary">20207395</name>
    <name evidence="2" type="ORF">HELRODRAFT_179649</name>
</gene>
<dbReference type="EMBL" id="AMQM01006905">
    <property type="status" value="NOT_ANNOTATED_CDS"/>
    <property type="molecule type" value="Genomic_DNA"/>
</dbReference>
<accession>T1FEZ6</accession>
<dbReference type="PROSITE" id="PS50835">
    <property type="entry name" value="IG_LIKE"/>
    <property type="match status" value="1"/>
</dbReference>
<dbReference type="Gene3D" id="2.60.40.10">
    <property type="entry name" value="Immunoglobulins"/>
    <property type="match status" value="1"/>
</dbReference>
<dbReference type="KEGG" id="hro:HELRODRAFT_179649"/>
<reference evidence="4" key="1">
    <citation type="submission" date="2012-12" db="EMBL/GenBank/DDBJ databases">
        <authorList>
            <person name="Hellsten U."/>
            <person name="Grimwood J."/>
            <person name="Chapman J.A."/>
            <person name="Shapiro H."/>
            <person name="Aerts A."/>
            <person name="Otillar R.P."/>
            <person name="Terry A.Y."/>
            <person name="Boore J.L."/>
            <person name="Simakov O."/>
            <person name="Marletaz F."/>
            <person name="Cho S.-J."/>
            <person name="Edsinger-Gonzales E."/>
            <person name="Havlak P."/>
            <person name="Kuo D.-H."/>
            <person name="Larsson T."/>
            <person name="Lv J."/>
            <person name="Arendt D."/>
            <person name="Savage R."/>
            <person name="Osoegawa K."/>
            <person name="de Jong P."/>
            <person name="Lindberg D.R."/>
            <person name="Seaver E.C."/>
            <person name="Weisblat D.A."/>
            <person name="Putnam N.H."/>
            <person name="Grigoriev I.V."/>
            <person name="Rokhsar D.S."/>
        </authorList>
    </citation>
    <scope>NUCLEOTIDE SEQUENCE</scope>
</reference>
<sequence length="565" mass="64841">MASTDDGSRVICDVVRFKLESDDEVNTQLYAQAVDWFFKNSASSQPIHISRGSSVKHKKYFKKFDIIKFSYADLFVYNLKIKRVSFQDAGIYACQISDLEGMGRKGGATLTVVSVSNCSSLLIGTFFRQECQLQETGFTSLTTVWSCPFKKFQQNNIVEYVKKFDSTLSTKRWSTILRASLEADSYNLTTCKLMITSENFSKLKIPDLSDESPLFNMTVIFSANETATKHVHPSCDFGTLPTLTKFIFHSENTRANGFSPKQSITPYYCTFSKDTFENIFHKAFSCEDFASAKCINMFQNEMNGFAGFINVDKTKFKTMCDQFPEAHKCLKEIIKVCPSRKKLSATFNSYKYFCSSDYTKLHTKPLNKSIFKKCYTLYPQQIVYFNKTASQNRQDKRDINVLEQSFCNRIEEATKIFCIEHLLTAVGNSELSKWFLAYIEQQQKLFNLFPIHAVISGQLSSLSSCNDLKEIDGEYVKVVCPTVRMCFPFLLRLLHSINFGFTIIENINEFDSIVCSNNLEEIKLCFGYFILSCNPVIQNVIKPLLSFWKQICYDLKMSYKQHSVL</sequence>
<dbReference type="SUPFAM" id="SSF48726">
    <property type="entry name" value="Immunoglobulin"/>
    <property type="match status" value="1"/>
</dbReference>
<evidence type="ECO:0000259" key="1">
    <source>
        <dbReference type="PROSITE" id="PS50835"/>
    </source>
</evidence>
<dbReference type="EnsemblMetazoa" id="HelroT179649">
    <property type="protein sequence ID" value="HelroP179649"/>
    <property type="gene ID" value="HelroG179649"/>
</dbReference>
<proteinExistence type="predicted"/>
<dbReference type="EMBL" id="KB097536">
    <property type="protein sequence ID" value="ESN95301.1"/>
    <property type="molecule type" value="Genomic_DNA"/>
</dbReference>
<dbReference type="InterPro" id="IPR013783">
    <property type="entry name" value="Ig-like_fold"/>
</dbReference>
<dbReference type="InterPro" id="IPR036179">
    <property type="entry name" value="Ig-like_dom_sf"/>
</dbReference>
<evidence type="ECO:0000313" key="4">
    <source>
        <dbReference type="Proteomes" id="UP000015101"/>
    </source>
</evidence>
<dbReference type="Proteomes" id="UP000015101">
    <property type="component" value="Unassembled WGS sequence"/>
</dbReference>
<feature type="domain" description="Ig-like" evidence="1">
    <location>
        <begin position="1"/>
        <end position="111"/>
    </location>
</feature>
<protein>
    <recommendedName>
        <fullName evidence="1">Ig-like domain-containing protein</fullName>
    </recommendedName>
</protein>
<keyword evidence="4" id="KW-1185">Reference proteome</keyword>
<dbReference type="InterPro" id="IPR007110">
    <property type="entry name" value="Ig-like_dom"/>
</dbReference>
<dbReference type="GeneID" id="20207395"/>
<reference evidence="2 4" key="2">
    <citation type="journal article" date="2013" name="Nature">
        <title>Insights into bilaterian evolution from three spiralian genomes.</title>
        <authorList>
            <person name="Simakov O."/>
            <person name="Marletaz F."/>
            <person name="Cho S.J."/>
            <person name="Edsinger-Gonzales E."/>
            <person name="Havlak P."/>
            <person name="Hellsten U."/>
            <person name="Kuo D.H."/>
            <person name="Larsson T."/>
            <person name="Lv J."/>
            <person name="Arendt D."/>
            <person name="Savage R."/>
            <person name="Osoegawa K."/>
            <person name="de Jong P."/>
            <person name="Grimwood J."/>
            <person name="Chapman J.A."/>
            <person name="Shapiro H."/>
            <person name="Aerts A."/>
            <person name="Otillar R.P."/>
            <person name="Terry A.Y."/>
            <person name="Boore J.L."/>
            <person name="Grigoriev I.V."/>
            <person name="Lindberg D.R."/>
            <person name="Seaver E.C."/>
            <person name="Weisblat D.A."/>
            <person name="Putnam N.H."/>
            <person name="Rokhsar D.S."/>
        </authorList>
    </citation>
    <scope>NUCLEOTIDE SEQUENCE</scope>
</reference>
<dbReference type="CTD" id="20207395"/>
<evidence type="ECO:0000313" key="2">
    <source>
        <dbReference type="EMBL" id="ESN95301.1"/>
    </source>
</evidence>
<name>T1FEZ6_HELRO</name>
<dbReference type="AlphaFoldDB" id="T1FEZ6"/>